<comment type="caution">
    <text evidence="2">The sequence shown here is derived from an EMBL/GenBank/DDBJ whole genome shotgun (WGS) entry which is preliminary data.</text>
</comment>
<dbReference type="EMBL" id="DTBP01000017">
    <property type="protein sequence ID" value="HGQ73963.1"/>
    <property type="molecule type" value="Genomic_DNA"/>
</dbReference>
<dbReference type="InterPro" id="IPR036291">
    <property type="entry name" value="NAD(P)-bd_dom_sf"/>
</dbReference>
<evidence type="ECO:0000313" key="2">
    <source>
        <dbReference type="EMBL" id="HGQ73963.1"/>
    </source>
</evidence>
<accession>A0A7C4JMD0</accession>
<dbReference type="SUPFAM" id="SSF51735">
    <property type="entry name" value="NAD(P)-binding Rossmann-fold domains"/>
    <property type="match status" value="1"/>
</dbReference>
<dbReference type="CDD" id="cd24146">
    <property type="entry name" value="nat-AmDH_N_like"/>
    <property type="match status" value="1"/>
</dbReference>
<feature type="domain" description="2,4-diaminopentanoate dehydrogenase C-terminal" evidence="1">
    <location>
        <begin position="134"/>
        <end position="318"/>
    </location>
</feature>
<gene>
    <name evidence="2" type="ORF">ENU20_02670</name>
</gene>
<dbReference type="Pfam" id="PF19328">
    <property type="entry name" value="DAP_DH_C"/>
    <property type="match status" value="1"/>
</dbReference>
<name>A0A7C4JMD0_STAMA</name>
<dbReference type="AlphaFoldDB" id="A0A7C4JMD0"/>
<dbReference type="InterPro" id="IPR045760">
    <property type="entry name" value="DAP_DH_C"/>
</dbReference>
<organism evidence="2">
    <name type="scientific">Staphylothermus marinus</name>
    <dbReference type="NCBI Taxonomy" id="2280"/>
    <lineage>
        <taxon>Archaea</taxon>
        <taxon>Thermoproteota</taxon>
        <taxon>Thermoprotei</taxon>
        <taxon>Desulfurococcales</taxon>
        <taxon>Desulfurococcaceae</taxon>
        <taxon>Staphylothermus</taxon>
    </lineage>
</organism>
<protein>
    <submittedName>
        <fullName evidence="2">Dihydrodipicolinate reductase</fullName>
    </submittedName>
</protein>
<proteinExistence type="predicted"/>
<reference evidence="2" key="1">
    <citation type="journal article" date="2020" name="mSystems">
        <title>Genome- and Community-Level Interaction Insights into Carbon Utilization and Element Cycling Functions of Hydrothermarchaeota in Hydrothermal Sediment.</title>
        <authorList>
            <person name="Zhou Z."/>
            <person name="Liu Y."/>
            <person name="Xu W."/>
            <person name="Pan J."/>
            <person name="Luo Z.H."/>
            <person name="Li M."/>
        </authorList>
    </citation>
    <scope>NUCLEOTIDE SEQUENCE [LARGE SCALE GENOMIC DNA]</scope>
    <source>
        <strain evidence="2">SpSt-648</strain>
    </source>
</reference>
<evidence type="ECO:0000259" key="1">
    <source>
        <dbReference type="Pfam" id="PF19328"/>
    </source>
</evidence>
<sequence>MKIGLYGFGSINRLLAKYAVELGYDIVGVVDIDERIVGVDIGDIIGLGEKYGVVVSRNPDVLVGSDIVYHATSSYLDKTYDQIMSIVTRGLNVISTCETLAYPYYRYPILARWIDEKAKQYGVSVLGTGINPGFILDTLVVILSSTNPYIKRVVATRSLDAAKRREAFRKKIGVGETPEIVSKKLESGEYTGHVGYAESVYLISEAAGLQLTRVVEYQEPVVAENDISSNNVRVAKGRTRGIRGWASGYVGNREVIRVELNALVGADEYDEVLIETSDDVVKWRSSGVHGDKGTVSIMLNIGEKLWRYPPGLLTMVDIIPFRIRFRI</sequence>